<feature type="transmembrane region" description="Helical" evidence="5">
    <location>
        <begin position="370"/>
        <end position="390"/>
    </location>
</feature>
<dbReference type="PANTHER" id="PTHR24064">
    <property type="entry name" value="SOLUTE CARRIER FAMILY 22 MEMBER"/>
    <property type="match status" value="1"/>
</dbReference>
<comment type="caution">
    <text evidence="7">The sequence shown here is derived from an EMBL/GenBank/DDBJ whole genome shotgun (WGS) entry which is preliminary data.</text>
</comment>
<feature type="transmembrane region" description="Helical" evidence="5">
    <location>
        <begin position="197"/>
        <end position="215"/>
    </location>
</feature>
<sequence length="508" mass="56816">MKVRLEELLSQLGNPGKYQIVIFLLLCLNYCPLVFNHVIMAFYGATPKHQCHSNEFWTGSGLKSVEDFSMIKPVYNSSAGEELLGAFGSCSSSYMVPGFANITVSCPKSPESVVVYMKGPASQSIVTEWDLVCSDTYLSSLATTIYFCGVMLGGLVFGHLADKFGRKPVMLFTLFFPILVGIATAFVPWYAGFVTLRFIQGVLMQGLQTSTYTLAMELFLPRHRSYAGAILECFWGLSVMVIPLLAYLLPNWRHLQLVITLPSILAVMYICIIPESLRWLILTKHIERAEALVAKVTKFNKLEFPENYWNDVKMQLEAADGDNKQYSAIDLMRTPRLRHRSLVLFYLWFAISIGYYGLTWQLTSLPGNKFLNFFIAGAVEFVAYTLVIFITGRFGRKRPLMVYFMLASVFMIGAGVIPLTVQGSQVAMVSSGLAIAGKFAMGGLFSVIFLYTSELYPTIIRNIGMGSCAFWTRVGGVLAPQMIVLVCTLKSLNVLVCTRKSLIFWYEQ</sequence>
<feature type="domain" description="Major facilitator superfamily (MFS) profile" evidence="6">
    <location>
        <begin position="86"/>
        <end position="508"/>
    </location>
</feature>
<feature type="transmembrane region" description="Helical" evidence="5">
    <location>
        <begin position="20"/>
        <end position="43"/>
    </location>
</feature>
<dbReference type="PROSITE" id="PS50850">
    <property type="entry name" value="MFS"/>
    <property type="match status" value="1"/>
</dbReference>
<evidence type="ECO:0000256" key="5">
    <source>
        <dbReference type="SAM" id="Phobius"/>
    </source>
</evidence>
<dbReference type="Pfam" id="PF07690">
    <property type="entry name" value="MFS_1"/>
    <property type="match status" value="1"/>
</dbReference>
<keyword evidence="3 5" id="KW-1133">Transmembrane helix</keyword>
<keyword evidence="4 5" id="KW-0472">Membrane</keyword>
<evidence type="ECO:0000256" key="3">
    <source>
        <dbReference type="ARBA" id="ARBA00022989"/>
    </source>
</evidence>
<dbReference type="GO" id="GO:0016020">
    <property type="term" value="C:membrane"/>
    <property type="evidence" value="ECO:0007669"/>
    <property type="project" value="UniProtKB-SubCell"/>
</dbReference>
<dbReference type="InterPro" id="IPR011701">
    <property type="entry name" value="MFS"/>
</dbReference>
<evidence type="ECO:0000313" key="8">
    <source>
        <dbReference type="Proteomes" id="UP000828390"/>
    </source>
</evidence>
<feature type="transmembrane region" description="Helical" evidence="5">
    <location>
        <begin position="341"/>
        <end position="358"/>
    </location>
</feature>
<reference evidence="7" key="1">
    <citation type="journal article" date="2019" name="bioRxiv">
        <title>The Genome of the Zebra Mussel, Dreissena polymorpha: A Resource for Invasive Species Research.</title>
        <authorList>
            <person name="McCartney M.A."/>
            <person name="Auch B."/>
            <person name="Kono T."/>
            <person name="Mallez S."/>
            <person name="Zhang Y."/>
            <person name="Obille A."/>
            <person name="Becker A."/>
            <person name="Abrahante J.E."/>
            <person name="Garbe J."/>
            <person name="Badalamenti J.P."/>
            <person name="Herman A."/>
            <person name="Mangelson H."/>
            <person name="Liachko I."/>
            <person name="Sullivan S."/>
            <person name="Sone E.D."/>
            <person name="Koren S."/>
            <person name="Silverstein K.A.T."/>
            <person name="Beckman K.B."/>
            <person name="Gohl D.M."/>
        </authorList>
    </citation>
    <scope>NUCLEOTIDE SEQUENCE</scope>
    <source>
        <strain evidence="7">Duluth1</strain>
        <tissue evidence="7">Whole animal</tissue>
    </source>
</reference>
<evidence type="ECO:0000313" key="7">
    <source>
        <dbReference type="EMBL" id="KAH3882706.1"/>
    </source>
</evidence>
<dbReference type="Gene3D" id="1.20.1250.20">
    <property type="entry name" value="MFS general substrate transporter like domains"/>
    <property type="match status" value="1"/>
</dbReference>
<keyword evidence="2 5" id="KW-0812">Transmembrane</keyword>
<dbReference type="SUPFAM" id="SSF103473">
    <property type="entry name" value="MFS general substrate transporter"/>
    <property type="match status" value="1"/>
</dbReference>
<comment type="subcellular location">
    <subcellularLocation>
        <location evidence="1">Membrane</location>
        <topology evidence="1">Multi-pass membrane protein</topology>
    </subcellularLocation>
</comment>
<dbReference type="Proteomes" id="UP000828390">
    <property type="component" value="Unassembled WGS sequence"/>
</dbReference>
<feature type="transmembrane region" description="Helical" evidence="5">
    <location>
        <begin position="137"/>
        <end position="157"/>
    </location>
</feature>
<gene>
    <name evidence="7" type="ORF">DPMN_006650</name>
</gene>
<evidence type="ECO:0000259" key="6">
    <source>
        <dbReference type="PROSITE" id="PS50850"/>
    </source>
</evidence>
<feature type="transmembrane region" description="Helical" evidence="5">
    <location>
        <begin position="255"/>
        <end position="274"/>
    </location>
</feature>
<dbReference type="InterPro" id="IPR020846">
    <property type="entry name" value="MFS_dom"/>
</dbReference>
<feature type="transmembrane region" description="Helical" evidence="5">
    <location>
        <begin position="402"/>
        <end position="421"/>
    </location>
</feature>
<evidence type="ECO:0000256" key="4">
    <source>
        <dbReference type="ARBA" id="ARBA00023136"/>
    </source>
</evidence>
<name>A0A9D4RV55_DREPO</name>
<reference evidence="7" key="2">
    <citation type="submission" date="2020-11" db="EMBL/GenBank/DDBJ databases">
        <authorList>
            <person name="McCartney M.A."/>
            <person name="Auch B."/>
            <person name="Kono T."/>
            <person name="Mallez S."/>
            <person name="Becker A."/>
            <person name="Gohl D.M."/>
            <person name="Silverstein K.A.T."/>
            <person name="Koren S."/>
            <person name="Bechman K.B."/>
            <person name="Herman A."/>
            <person name="Abrahante J.E."/>
            <person name="Garbe J."/>
        </authorList>
    </citation>
    <scope>NUCLEOTIDE SEQUENCE</scope>
    <source>
        <strain evidence="7">Duluth1</strain>
        <tissue evidence="7">Whole animal</tissue>
    </source>
</reference>
<dbReference type="GO" id="GO:0022857">
    <property type="term" value="F:transmembrane transporter activity"/>
    <property type="evidence" value="ECO:0007669"/>
    <property type="project" value="InterPro"/>
</dbReference>
<evidence type="ECO:0000256" key="2">
    <source>
        <dbReference type="ARBA" id="ARBA00022692"/>
    </source>
</evidence>
<accession>A0A9D4RV55</accession>
<dbReference type="InterPro" id="IPR036259">
    <property type="entry name" value="MFS_trans_sf"/>
</dbReference>
<proteinExistence type="predicted"/>
<protein>
    <recommendedName>
        <fullName evidence="6">Major facilitator superfamily (MFS) profile domain-containing protein</fullName>
    </recommendedName>
</protein>
<organism evidence="7 8">
    <name type="scientific">Dreissena polymorpha</name>
    <name type="common">Zebra mussel</name>
    <name type="synonym">Mytilus polymorpha</name>
    <dbReference type="NCBI Taxonomy" id="45954"/>
    <lineage>
        <taxon>Eukaryota</taxon>
        <taxon>Metazoa</taxon>
        <taxon>Spiralia</taxon>
        <taxon>Lophotrochozoa</taxon>
        <taxon>Mollusca</taxon>
        <taxon>Bivalvia</taxon>
        <taxon>Autobranchia</taxon>
        <taxon>Heteroconchia</taxon>
        <taxon>Euheterodonta</taxon>
        <taxon>Imparidentia</taxon>
        <taxon>Neoheterodontei</taxon>
        <taxon>Myida</taxon>
        <taxon>Dreissenoidea</taxon>
        <taxon>Dreissenidae</taxon>
        <taxon>Dreissena</taxon>
    </lineage>
</organism>
<feature type="transmembrane region" description="Helical" evidence="5">
    <location>
        <begin position="427"/>
        <end position="451"/>
    </location>
</feature>
<feature type="transmembrane region" description="Helical" evidence="5">
    <location>
        <begin position="227"/>
        <end position="249"/>
    </location>
</feature>
<dbReference type="AlphaFoldDB" id="A0A9D4RV55"/>
<dbReference type="CDD" id="cd17317">
    <property type="entry name" value="MFS_SLC22"/>
    <property type="match status" value="1"/>
</dbReference>
<keyword evidence="8" id="KW-1185">Reference proteome</keyword>
<evidence type="ECO:0000256" key="1">
    <source>
        <dbReference type="ARBA" id="ARBA00004141"/>
    </source>
</evidence>
<dbReference type="EMBL" id="JAIWYP010000001">
    <property type="protein sequence ID" value="KAH3882706.1"/>
    <property type="molecule type" value="Genomic_DNA"/>
</dbReference>
<feature type="transmembrane region" description="Helical" evidence="5">
    <location>
        <begin position="169"/>
        <end position="191"/>
    </location>
</feature>